<keyword evidence="2" id="KW-0479">Metal-binding</keyword>
<feature type="region of interest" description="Disordered" evidence="4">
    <location>
        <begin position="123"/>
        <end position="143"/>
    </location>
</feature>
<dbReference type="Pfam" id="PF07687">
    <property type="entry name" value="M20_dimer"/>
    <property type="match status" value="1"/>
</dbReference>
<gene>
    <name evidence="6" type="ORF">GCM10009749_22710</name>
</gene>
<name>A0ABN2M768_9MICO</name>
<feature type="domain" description="Peptidase M20 dimerisation" evidence="5">
    <location>
        <begin position="226"/>
        <end position="373"/>
    </location>
</feature>
<dbReference type="PANTHER" id="PTHR43270">
    <property type="entry name" value="BETA-ALA-HIS DIPEPTIDASE"/>
    <property type="match status" value="1"/>
</dbReference>
<evidence type="ECO:0000256" key="3">
    <source>
        <dbReference type="ARBA" id="ARBA00022801"/>
    </source>
</evidence>
<evidence type="ECO:0000256" key="4">
    <source>
        <dbReference type="SAM" id="MobiDB-lite"/>
    </source>
</evidence>
<organism evidence="6 7">
    <name type="scientific">Agromyces neolithicus</name>
    <dbReference type="NCBI Taxonomy" id="269420"/>
    <lineage>
        <taxon>Bacteria</taxon>
        <taxon>Bacillati</taxon>
        <taxon>Actinomycetota</taxon>
        <taxon>Actinomycetes</taxon>
        <taxon>Micrococcales</taxon>
        <taxon>Microbacteriaceae</taxon>
        <taxon>Agromyces</taxon>
    </lineage>
</organism>
<dbReference type="NCBIfam" id="NF005914">
    <property type="entry name" value="PRK07907.1"/>
    <property type="match status" value="1"/>
</dbReference>
<keyword evidence="7" id="KW-1185">Reference proteome</keyword>
<dbReference type="RefSeq" id="WP_344296248.1">
    <property type="nucleotide sequence ID" value="NZ_BAAANJ010000007.1"/>
</dbReference>
<keyword evidence="3" id="KW-0378">Hydrolase</keyword>
<reference evidence="6 7" key="1">
    <citation type="journal article" date="2019" name="Int. J. Syst. Evol. Microbiol.">
        <title>The Global Catalogue of Microorganisms (GCM) 10K type strain sequencing project: providing services to taxonomists for standard genome sequencing and annotation.</title>
        <authorList>
            <consortium name="The Broad Institute Genomics Platform"/>
            <consortium name="The Broad Institute Genome Sequencing Center for Infectious Disease"/>
            <person name="Wu L."/>
            <person name="Ma J."/>
        </authorList>
    </citation>
    <scope>NUCLEOTIDE SEQUENCE [LARGE SCALE GENOMIC DNA]</scope>
    <source>
        <strain evidence="6 7">JCM 14322</strain>
    </source>
</reference>
<dbReference type="Proteomes" id="UP001500002">
    <property type="component" value="Unassembled WGS sequence"/>
</dbReference>
<evidence type="ECO:0000313" key="6">
    <source>
        <dbReference type="EMBL" id="GAA1812900.1"/>
    </source>
</evidence>
<proteinExistence type="predicted"/>
<keyword evidence="1" id="KW-0645">Protease</keyword>
<evidence type="ECO:0000256" key="1">
    <source>
        <dbReference type="ARBA" id="ARBA00022670"/>
    </source>
</evidence>
<dbReference type="Gene3D" id="3.40.630.10">
    <property type="entry name" value="Zn peptidases"/>
    <property type="match status" value="1"/>
</dbReference>
<evidence type="ECO:0000259" key="5">
    <source>
        <dbReference type="Pfam" id="PF07687"/>
    </source>
</evidence>
<dbReference type="InterPro" id="IPR011650">
    <property type="entry name" value="Peptidase_M20_dimer"/>
</dbReference>
<dbReference type="PANTHER" id="PTHR43270:SF12">
    <property type="entry name" value="SUCCINYL-DIAMINOPIMELATE DESUCCINYLASE"/>
    <property type="match status" value="1"/>
</dbReference>
<dbReference type="Pfam" id="PF01546">
    <property type="entry name" value="Peptidase_M20"/>
    <property type="match status" value="1"/>
</dbReference>
<dbReference type="Gene3D" id="3.30.70.360">
    <property type="match status" value="1"/>
</dbReference>
<dbReference type="InterPro" id="IPR051458">
    <property type="entry name" value="Cyt/Met_Dipeptidase"/>
</dbReference>
<protein>
    <submittedName>
        <fullName evidence="6">Dipeptidase</fullName>
    </submittedName>
</protein>
<dbReference type="InterPro" id="IPR002933">
    <property type="entry name" value="Peptidase_M20"/>
</dbReference>
<dbReference type="EMBL" id="BAAANJ010000007">
    <property type="protein sequence ID" value="GAA1812900.1"/>
    <property type="molecule type" value="Genomic_DNA"/>
</dbReference>
<evidence type="ECO:0000256" key="2">
    <source>
        <dbReference type="ARBA" id="ARBA00022723"/>
    </source>
</evidence>
<comment type="caution">
    <text evidence="6">The sequence shown here is derived from an EMBL/GenBank/DDBJ whole genome shotgun (WGS) entry which is preliminary data.</text>
</comment>
<accession>A0ABN2M768</accession>
<evidence type="ECO:0000313" key="7">
    <source>
        <dbReference type="Proteomes" id="UP001500002"/>
    </source>
</evidence>
<dbReference type="SUPFAM" id="SSF53187">
    <property type="entry name" value="Zn-dependent exopeptidases"/>
    <property type="match status" value="1"/>
</dbReference>
<sequence length="482" mass="51108">MTEPLLTRSASGDADPRIEAFRSAVESGFPLTIADLAHLVKIPSVSWPAFDPANVARSADAVAELVRGLGVFDLVDVRRAPVGGVEGRTDDPELGLPAVVAHRAARNGRPTVLLYAHHDVQPPGRDEDWDSTPFEPTQRGDRLYGRGAADDKAGVMAHVGAIRALTEVLGADFDLGISLFIEGEEEYLSQSFANFLHENRDLLAADAIVVADSSNWDIETPAITVALRGAVAFNMRVDTLAHASHSGMFGGAAPDAMLATVRLLDTLWDAEGSVAVEGLTSASLETPDYDEQQLRAEAGLLDGVTPIGRGTILSRIWAQPAITVTGIDAPDIANASNTLIPGTRVRISARIAPGQDADEAFAAIRAHLEENAPFGARLTFDDVDTGQPFLVDTSGWAVAETRAAMTDAWGKAPLEVGIGGSIPFIAELVDEFPDAQILVTGVEDPDSRAHSPNESLHLGVFKRAVLAEALFLARLDARVSES</sequence>